<keyword evidence="15" id="KW-0324">Glycolysis</keyword>
<name>A0A5N4DWQ7_CAMDR</name>
<dbReference type="EC" id="1.2.1.12" evidence="6"/>
<evidence type="ECO:0000313" key="23">
    <source>
        <dbReference type="EMBL" id="KAB1275440.1"/>
    </source>
</evidence>
<dbReference type="GO" id="GO:0004365">
    <property type="term" value="F:glyceraldehyde-3-phosphate dehydrogenase (NAD+) (phosphorylating) activity"/>
    <property type="evidence" value="ECO:0007669"/>
    <property type="project" value="UniProtKB-EC"/>
</dbReference>
<dbReference type="GO" id="GO:0006417">
    <property type="term" value="P:regulation of translation"/>
    <property type="evidence" value="ECO:0007669"/>
    <property type="project" value="UniProtKB-KW"/>
</dbReference>
<evidence type="ECO:0000256" key="19">
    <source>
        <dbReference type="ARBA" id="ARBA00046997"/>
    </source>
</evidence>
<evidence type="ECO:0000256" key="20">
    <source>
        <dbReference type="ARBA" id="ARBA00047698"/>
    </source>
</evidence>
<dbReference type="Pfam" id="PF02800">
    <property type="entry name" value="Gp_dh_C"/>
    <property type="match status" value="1"/>
</dbReference>
<comment type="pathway">
    <text evidence="4">Carbohydrate degradation; glycolysis; pyruvate from D-glyceraldehyde 3-phosphate: step 1/5.</text>
</comment>
<comment type="subcellular location">
    <subcellularLocation>
        <location evidence="2">Cytoplasm</location>
        <location evidence="2">Cytoskeleton</location>
    </subcellularLocation>
    <subcellularLocation>
        <location evidence="3">Cytoplasm</location>
        <location evidence="3">Cytosol</location>
    </subcellularLocation>
    <subcellularLocation>
        <location evidence="1">Nucleus</location>
    </subcellularLocation>
</comment>
<keyword evidence="24" id="KW-1185">Reference proteome</keyword>
<dbReference type="EMBL" id="JWIN03000008">
    <property type="protein sequence ID" value="KAB1275440.1"/>
    <property type="molecule type" value="Genomic_DNA"/>
</dbReference>
<dbReference type="AlphaFoldDB" id="A0A5N4DWQ7"/>
<evidence type="ECO:0000256" key="4">
    <source>
        <dbReference type="ARBA" id="ARBA00004869"/>
    </source>
</evidence>
<keyword evidence="12" id="KW-0810">Translation regulation</keyword>
<dbReference type="GO" id="GO:0016740">
    <property type="term" value="F:transferase activity"/>
    <property type="evidence" value="ECO:0007669"/>
    <property type="project" value="UniProtKB-KW"/>
</dbReference>
<keyword evidence="16" id="KW-0206">Cytoskeleton</keyword>
<evidence type="ECO:0000256" key="5">
    <source>
        <dbReference type="ARBA" id="ARBA00007406"/>
    </source>
</evidence>
<dbReference type="PANTHER" id="PTHR10836:SF111">
    <property type="entry name" value="GLYCERALDEHYDE-3-PHOSPHATE DEHYDROGENASE"/>
    <property type="match status" value="1"/>
</dbReference>
<dbReference type="GO" id="GO:0006096">
    <property type="term" value="P:glycolytic process"/>
    <property type="evidence" value="ECO:0007669"/>
    <property type="project" value="UniProtKB-KW"/>
</dbReference>
<evidence type="ECO:0000313" key="24">
    <source>
        <dbReference type="Proteomes" id="UP000299084"/>
    </source>
</evidence>
<evidence type="ECO:0000256" key="16">
    <source>
        <dbReference type="ARBA" id="ARBA00023212"/>
    </source>
</evidence>
<keyword evidence="14" id="KW-0520">NAD</keyword>
<keyword evidence="11" id="KW-0702">S-nitrosylation</keyword>
<keyword evidence="9" id="KW-0808">Transferase</keyword>
<keyword evidence="17" id="KW-0539">Nucleus</keyword>
<comment type="caution">
    <text evidence="23">The sequence shown here is derived from an EMBL/GenBank/DDBJ whole genome shotgun (WGS) entry which is preliminary data.</text>
</comment>
<dbReference type="PANTHER" id="PTHR10836">
    <property type="entry name" value="GLYCERALDEHYDE 3-PHOSPHATE DEHYDROGENASE"/>
    <property type="match status" value="1"/>
</dbReference>
<evidence type="ECO:0000256" key="10">
    <source>
        <dbReference type="ARBA" id="ARBA00022703"/>
    </source>
</evidence>
<keyword evidence="13" id="KW-0560">Oxidoreductase</keyword>
<evidence type="ECO:0000256" key="15">
    <source>
        <dbReference type="ARBA" id="ARBA00023152"/>
    </source>
</evidence>
<evidence type="ECO:0000259" key="22">
    <source>
        <dbReference type="Pfam" id="PF02800"/>
    </source>
</evidence>
<keyword evidence="10" id="KW-0053">Apoptosis</keyword>
<dbReference type="InterPro" id="IPR020831">
    <property type="entry name" value="GlycerAld/Erythrose_P_DH"/>
</dbReference>
<sequence>MGDVKVRMKDRNMWMEGQQKRVNEGDREGTIREEENDDIKKVVKSALEGPFKGILILGYMGDQVVSCDFNSDTHSSNFDARPGIALNNHFVRLISWYSNEFGYRSRVVDLIVHIASKG</sequence>
<dbReference type="SUPFAM" id="SSF55347">
    <property type="entry name" value="Glyceraldehyde-3-phosphate dehydrogenase-like, C-terminal domain"/>
    <property type="match status" value="1"/>
</dbReference>
<evidence type="ECO:0000256" key="9">
    <source>
        <dbReference type="ARBA" id="ARBA00022679"/>
    </source>
</evidence>
<evidence type="ECO:0000256" key="8">
    <source>
        <dbReference type="ARBA" id="ARBA00022490"/>
    </source>
</evidence>
<evidence type="ECO:0000256" key="2">
    <source>
        <dbReference type="ARBA" id="ARBA00004245"/>
    </source>
</evidence>
<proteinExistence type="inferred from homology"/>
<feature type="domain" description="Glyceraldehyde 3-phosphate dehydrogenase catalytic" evidence="22">
    <location>
        <begin position="34"/>
        <end position="97"/>
    </location>
</feature>
<comment type="similarity">
    <text evidence="5">Belongs to the glyceraldehyde-3-phosphate dehydrogenase family.</text>
</comment>
<evidence type="ECO:0000256" key="12">
    <source>
        <dbReference type="ARBA" id="ARBA00022845"/>
    </source>
</evidence>
<dbReference type="InterPro" id="IPR020829">
    <property type="entry name" value="GlycerAld_3-P_DH_cat"/>
</dbReference>
<dbReference type="GO" id="GO:0005829">
    <property type="term" value="C:cytosol"/>
    <property type="evidence" value="ECO:0007669"/>
    <property type="project" value="UniProtKB-SubCell"/>
</dbReference>
<evidence type="ECO:0000256" key="11">
    <source>
        <dbReference type="ARBA" id="ARBA00022799"/>
    </source>
</evidence>
<evidence type="ECO:0000256" key="1">
    <source>
        <dbReference type="ARBA" id="ARBA00004123"/>
    </source>
</evidence>
<evidence type="ECO:0000256" key="6">
    <source>
        <dbReference type="ARBA" id="ARBA00013119"/>
    </source>
</evidence>
<keyword evidence="8" id="KW-0963">Cytoplasm</keyword>
<dbReference type="Proteomes" id="UP000299084">
    <property type="component" value="Unassembled WGS sequence"/>
</dbReference>
<comment type="catalytic activity">
    <reaction evidence="21">
        <text>S-nitroso-L-cysteinyl-[GAPDH] + L-cysteinyl-[protein] = L-cysteinyl-[GAPDH] + S-nitroso-L-cysteinyl-[protein]</text>
        <dbReference type="Rhea" id="RHEA:66684"/>
        <dbReference type="Rhea" id="RHEA-COMP:10131"/>
        <dbReference type="Rhea" id="RHEA-COMP:17089"/>
        <dbReference type="Rhea" id="RHEA-COMP:17090"/>
        <dbReference type="Rhea" id="RHEA-COMP:17091"/>
        <dbReference type="ChEBI" id="CHEBI:29950"/>
        <dbReference type="ChEBI" id="CHEBI:149494"/>
    </reaction>
    <physiologicalReaction direction="left-to-right" evidence="21">
        <dbReference type="Rhea" id="RHEA:66685"/>
    </physiologicalReaction>
</comment>
<protein>
    <recommendedName>
        <fullName evidence="7">Glyceraldehyde-3-phosphate dehydrogenase</fullName>
        <ecNumber evidence="6">1.2.1.12</ecNumber>
    </recommendedName>
    <alternativeName>
        <fullName evidence="18">Peptidyl-cysteine S-nitrosylase GAPDH</fullName>
    </alternativeName>
</protein>
<accession>A0A5N4DWQ7</accession>
<comment type="subunit">
    <text evidence="19">Homotetramer. Interacts with TPPP; the interaction is direct. Interacts (when S-nitrosylated) with SIAH1; leading to nuclear translocation. Interacts with RILPL1/GOSPEL, leading to prevent the interaction between GAPDH and SIAH1 and prevent nuclear translocation. Interacts with CHP1; the interaction increases the binding of CHP1 with microtubules. Associates with microtubules. Interacts with EIF1AD, USP25, PRKCI and WARS1. Interacts with phosphorylated RPL13A; inhibited by oxidatively-modified low-densitity lipoprotein (LDL(ox)). Component of the GAIT complex. Interacts with FKBP6; leading to inhibit GAPDH catalytic activity. Interacts with TRAF2, promoting TRAF2 ubiquitination. Interacts with TRAF3, promoting TRAF3 ubiquitination.</text>
</comment>
<organism evidence="23 24">
    <name type="scientific">Camelus dromedarius</name>
    <name type="common">Dromedary</name>
    <name type="synonym">Arabian camel</name>
    <dbReference type="NCBI Taxonomy" id="9838"/>
    <lineage>
        <taxon>Eukaryota</taxon>
        <taxon>Metazoa</taxon>
        <taxon>Chordata</taxon>
        <taxon>Craniata</taxon>
        <taxon>Vertebrata</taxon>
        <taxon>Euteleostomi</taxon>
        <taxon>Mammalia</taxon>
        <taxon>Eutheria</taxon>
        <taxon>Laurasiatheria</taxon>
        <taxon>Artiodactyla</taxon>
        <taxon>Tylopoda</taxon>
        <taxon>Camelidae</taxon>
        <taxon>Camelus</taxon>
    </lineage>
</organism>
<dbReference type="GO" id="GO:0005856">
    <property type="term" value="C:cytoskeleton"/>
    <property type="evidence" value="ECO:0007669"/>
    <property type="project" value="UniProtKB-SubCell"/>
</dbReference>
<comment type="catalytic activity">
    <reaction evidence="20">
        <text>D-glyceraldehyde 3-phosphate + phosphate + NAD(+) = (2R)-3-phospho-glyceroyl phosphate + NADH + H(+)</text>
        <dbReference type="Rhea" id="RHEA:10300"/>
        <dbReference type="ChEBI" id="CHEBI:15378"/>
        <dbReference type="ChEBI" id="CHEBI:43474"/>
        <dbReference type="ChEBI" id="CHEBI:57540"/>
        <dbReference type="ChEBI" id="CHEBI:57604"/>
        <dbReference type="ChEBI" id="CHEBI:57945"/>
        <dbReference type="ChEBI" id="CHEBI:59776"/>
        <dbReference type="EC" id="1.2.1.12"/>
    </reaction>
</comment>
<evidence type="ECO:0000256" key="7">
    <source>
        <dbReference type="ARBA" id="ARBA00021022"/>
    </source>
</evidence>
<evidence type="ECO:0000256" key="18">
    <source>
        <dbReference type="ARBA" id="ARBA00031890"/>
    </source>
</evidence>
<evidence type="ECO:0000256" key="17">
    <source>
        <dbReference type="ARBA" id="ARBA00023242"/>
    </source>
</evidence>
<evidence type="ECO:0000256" key="3">
    <source>
        <dbReference type="ARBA" id="ARBA00004514"/>
    </source>
</evidence>
<dbReference type="GO" id="GO:0005634">
    <property type="term" value="C:nucleus"/>
    <property type="evidence" value="ECO:0007669"/>
    <property type="project" value="UniProtKB-SubCell"/>
</dbReference>
<reference evidence="23 24" key="1">
    <citation type="journal article" date="2019" name="Mol. Ecol. Resour.">
        <title>Improving Illumina assemblies with Hi-C and long reads: an example with the North African dromedary.</title>
        <authorList>
            <person name="Elbers J.P."/>
            <person name="Rogers M.F."/>
            <person name="Perelman P.L."/>
            <person name="Proskuryakova A.A."/>
            <person name="Serdyukova N.A."/>
            <person name="Johnson W.E."/>
            <person name="Horin P."/>
            <person name="Corander J."/>
            <person name="Murphy D."/>
            <person name="Burger P.A."/>
        </authorList>
    </citation>
    <scope>NUCLEOTIDE SEQUENCE [LARGE SCALE GENOMIC DNA]</scope>
    <source>
        <strain evidence="23">Drom800</strain>
        <tissue evidence="23">Blood</tissue>
    </source>
</reference>
<evidence type="ECO:0000256" key="21">
    <source>
        <dbReference type="ARBA" id="ARBA00048005"/>
    </source>
</evidence>
<dbReference type="GO" id="GO:0006915">
    <property type="term" value="P:apoptotic process"/>
    <property type="evidence" value="ECO:0007669"/>
    <property type="project" value="UniProtKB-KW"/>
</dbReference>
<gene>
    <name evidence="23" type="ORF">Cadr_000009909</name>
</gene>
<dbReference type="Gene3D" id="3.30.360.10">
    <property type="entry name" value="Dihydrodipicolinate Reductase, domain 2"/>
    <property type="match status" value="1"/>
</dbReference>
<evidence type="ECO:0000256" key="13">
    <source>
        <dbReference type="ARBA" id="ARBA00023002"/>
    </source>
</evidence>
<evidence type="ECO:0000256" key="14">
    <source>
        <dbReference type="ARBA" id="ARBA00023027"/>
    </source>
</evidence>